<keyword evidence="1" id="KW-1133">Transmembrane helix</keyword>
<sequence length="1185" mass="133241">MERAEKAAAALPGLLTWPEWLGLIVALVLVGVLAFLIWRRRGSGAGKPPAAAPSAPPLAANRLLKIWRSFESGIPLLMRRQALGTPLYVVVGEAGSGKTAMIDQYTHWQGQSYRFHPSATDDPLLQIYLGTKALVLEISASLLYNTGVGAYRALRRLWKNLPTSPEAIAVIDARTLLEPQPERLRSSAQALFGKLEVFGELEGEALPLTLALTHMDQVEGYAEFCAFLEESGIPLRLDFPEGDGLRRLATCLEGFEPHLSRALATRPAQDYLKIVGFLSRTPRLLEALAEFLRVAGLEQGALPCPIMRLCLLSEQTHTFGGHPFLPLPGDTPPPPPFKLGGHAKAALALAALGICYLVGSYRYQQRVLSDILERLDTVRMTPIERYPEKISPMFVDFSADLRKDPLVGLPNYFPNISDYARLRLIRDIRKYYLFPLLKSYQLEPDAPFRTNRMLALLYATPENKIGEMIATRMFSDPSGDMIRYKTLITDYVANNTHTEELDDILNSFDYAKSKQASEDTTQWLILFRELQQIIKKPYIRQAELTQVQQQSTELLQMVNRVMVYRYQPEIVEWLTHHTGLRQAIHTEYYSETQLRQEGIWKLLELLKHLRLDDAESCTPNIPLNDCLAQVQAVAQAKPEAVPTVMNFTLDGESFGFDSGQWTDLIARSRVTAMLRNIVYGHRSHDGWVFFEEPTPYPDIEMNPSNEGAVLFAGKGHIDGRLTADAFAQQVKPAVLALDTVIAKLPIDAEEKKHFGDFVLNNLRTYADRYATAYANYFRQFQVHIDSPWALKYVLNQIQQPNSPLLQALVQIKTNTALDLSGSTAFKGFGERLAAFRFIQRLMQEQNGTYPEFAKYQLLMLQMQTDLESQEPYAPKKSDEAGGFKKALSPMGRLAWGIMLNEESSYLRLTKAWLQNAGITDFWQQPFLAPPQKVGEFGSAEIKLSIDGIWNDLWNSNVQPMLAKFPFAPTAGRDREVSVNELTGIMHPKQGLFWTGFRDYLTPLCRYMNGAWGQRNELIGLLNLPEGMLARLNAAQGFSAMLWDDQGNPKPLPIAAKEEPLPSFNRALMPDAPLVSLGYLRAGGASVLAFNQQPAWQKFPLAWWQPQPAAVGLEFRADNEAVRTYADMSVADGTWNFFRLLQKGQATANNRYAWALSHPDFPQPKLTLEYTFQADPWLLFTSLAGS</sequence>
<keyword evidence="1" id="KW-0472">Membrane</keyword>
<accession>A0A1Y6CVP1</accession>
<evidence type="ECO:0000313" key="3">
    <source>
        <dbReference type="Proteomes" id="UP000192923"/>
    </source>
</evidence>
<evidence type="ECO:0000313" key="2">
    <source>
        <dbReference type="EMBL" id="SMF94708.1"/>
    </source>
</evidence>
<dbReference type="STRING" id="1760988.SAMN02949497_2040"/>
<protein>
    <submittedName>
        <fullName evidence="2">Type VI secretion protein IcmF C-terminal</fullName>
    </submittedName>
</protein>
<name>A0A1Y6CVP1_9GAMM</name>
<reference evidence="2 3" key="1">
    <citation type="submission" date="2016-12" db="EMBL/GenBank/DDBJ databases">
        <authorList>
            <person name="Song W.-J."/>
            <person name="Kurnit D.M."/>
        </authorList>
    </citation>
    <scope>NUCLEOTIDE SEQUENCE [LARGE SCALE GENOMIC DNA]</scope>
    <source>
        <strain evidence="2 3">175</strain>
    </source>
</reference>
<dbReference type="Proteomes" id="UP000192923">
    <property type="component" value="Unassembled WGS sequence"/>
</dbReference>
<dbReference type="EMBL" id="FXAM01000001">
    <property type="protein sequence ID" value="SMF94708.1"/>
    <property type="molecule type" value="Genomic_DNA"/>
</dbReference>
<organism evidence="2 3">
    <name type="scientific">Methylomagnum ishizawai</name>
    <dbReference type="NCBI Taxonomy" id="1760988"/>
    <lineage>
        <taxon>Bacteria</taxon>
        <taxon>Pseudomonadati</taxon>
        <taxon>Pseudomonadota</taxon>
        <taxon>Gammaproteobacteria</taxon>
        <taxon>Methylococcales</taxon>
        <taxon>Methylococcaceae</taxon>
        <taxon>Methylomagnum</taxon>
    </lineage>
</organism>
<gene>
    <name evidence="2" type="ORF">SAMN02949497_2040</name>
</gene>
<keyword evidence="3" id="KW-1185">Reference proteome</keyword>
<dbReference type="OrthoDB" id="5602897at2"/>
<dbReference type="AlphaFoldDB" id="A0A1Y6CVP1"/>
<feature type="transmembrane region" description="Helical" evidence="1">
    <location>
        <begin position="20"/>
        <end position="38"/>
    </location>
</feature>
<proteinExistence type="predicted"/>
<dbReference type="RefSeq" id="WP_085212329.1">
    <property type="nucleotide sequence ID" value="NZ_FXAM01000001.1"/>
</dbReference>
<evidence type="ECO:0000256" key="1">
    <source>
        <dbReference type="SAM" id="Phobius"/>
    </source>
</evidence>
<keyword evidence="1" id="KW-0812">Transmembrane</keyword>